<dbReference type="AlphaFoldDB" id="A0A090RZF2"/>
<organism evidence="1 2">
    <name type="scientific">Vibrio maritimus</name>
    <dbReference type="NCBI Taxonomy" id="990268"/>
    <lineage>
        <taxon>Bacteria</taxon>
        <taxon>Pseudomonadati</taxon>
        <taxon>Pseudomonadota</taxon>
        <taxon>Gammaproteobacteria</taxon>
        <taxon>Vibrionales</taxon>
        <taxon>Vibrionaceae</taxon>
        <taxon>Vibrio</taxon>
    </lineage>
</organism>
<keyword evidence="2" id="KW-1185">Reference proteome</keyword>
<sequence>MMKVIATFLITITLCLSAFLLYQSKVITPETFTSWFSPSEAEPAPVTHVEVQVDNVLVPINLGNRQSLLLLDVSLYTPSSNKNYLSEQRSRIKNRIIKKFSVKEQSYFHNKEFIYVIQDDLKAELSDIASLQVGDVLVTKAVFQ</sequence>
<reference evidence="1 2" key="1">
    <citation type="submission" date="2014-09" db="EMBL/GenBank/DDBJ databases">
        <title>Vibrio maritimus JCM 19235. (C45) whole genome shotgun sequence.</title>
        <authorList>
            <person name="Sawabe T."/>
            <person name="Meirelles P."/>
            <person name="Nakanishi M."/>
            <person name="Sayaka M."/>
            <person name="Hattori M."/>
            <person name="Ohkuma M."/>
        </authorList>
    </citation>
    <scope>NUCLEOTIDE SEQUENCE [LARGE SCALE GENOMIC DNA]</scope>
    <source>
        <strain evidence="2">JCM19235</strain>
    </source>
</reference>
<evidence type="ECO:0008006" key="3">
    <source>
        <dbReference type="Google" id="ProtNLM"/>
    </source>
</evidence>
<dbReference type="OrthoDB" id="5875093at2"/>
<dbReference type="STRING" id="990268.JCM19235_4118"/>
<gene>
    <name evidence="1" type="ORF">JCM19235_4118</name>
</gene>
<name>A0A090RZF2_9VIBR</name>
<protein>
    <recommendedName>
        <fullName evidence="3">Flagellar biosynthesis sigma factor</fullName>
    </recommendedName>
</protein>
<evidence type="ECO:0000313" key="2">
    <source>
        <dbReference type="Proteomes" id="UP000029228"/>
    </source>
</evidence>
<evidence type="ECO:0000313" key="1">
    <source>
        <dbReference type="EMBL" id="GAL19918.1"/>
    </source>
</evidence>
<proteinExistence type="predicted"/>
<dbReference type="EMBL" id="BBMR01000005">
    <property type="protein sequence ID" value="GAL19918.1"/>
    <property type="molecule type" value="Genomic_DNA"/>
</dbReference>
<dbReference type="Proteomes" id="UP000029228">
    <property type="component" value="Unassembled WGS sequence"/>
</dbReference>
<comment type="caution">
    <text evidence="1">The sequence shown here is derived from an EMBL/GenBank/DDBJ whole genome shotgun (WGS) entry which is preliminary data.</text>
</comment>
<accession>A0A090RZF2</accession>